<keyword evidence="2" id="KW-1185">Reference proteome</keyword>
<dbReference type="Proteomes" id="UP000076796">
    <property type="component" value="Unassembled WGS sequence"/>
</dbReference>
<evidence type="ECO:0000313" key="1">
    <source>
        <dbReference type="EMBL" id="KZS45083.1"/>
    </source>
</evidence>
<proteinExistence type="predicted"/>
<dbReference type="AlphaFoldDB" id="A0A163GPY0"/>
<evidence type="ECO:0008006" key="3">
    <source>
        <dbReference type="Google" id="ProtNLM"/>
    </source>
</evidence>
<accession>A0A163GPY0</accession>
<evidence type="ECO:0000313" key="2">
    <source>
        <dbReference type="Proteomes" id="UP000076796"/>
    </source>
</evidence>
<dbReference type="EMBL" id="LWMH01000001">
    <property type="protein sequence ID" value="KZS45083.1"/>
    <property type="molecule type" value="Genomic_DNA"/>
</dbReference>
<gene>
    <name evidence="1" type="ORF">AWU65_03635</name>
</gene>
<organism evidence="1 2">
    <name type="scientific">Paenibacillus glucanolyticus</name>
    <dbReference type="NCBI Taxonomy" id="59843"/>
    <lineage>
        <taxon>Bacteria</taxon>
        <taxon>Bacillati</taxon>
        <taxon>Bacillota</taxon>
        <taxon>Bacilli</taxon>
        <taxon>Bacillales</taxon>
        <taxon>Paenibacillaceae</taxon>
        <taxon>Paenibacillus</taxon>
    </lineage>
</organism>
<dbReference type="OrthoDB" id="982626at2"/>
<dbReference type="RefSeq" id="WP_063477588.1">
    <property type="nucleotide sequence ID" value="NZ_JBCMWP010000019.1"/>
</dbReference>
<sequence>MQDITDNKLFVYMSTIKSGLQLQRFNTVPEKRTQIEVEQFLQTEGYTYEREKRLSERDIPDFFIHSSFGNVVLEVKTRYAKKATYRQLERYSKYDEVNGLILLTGTSMCLPLSINNKPSLKASLGVGWL</sequence>
<comment type="caution">
    <text evidence="1">The sequence shown here is derived from an EMBL/GenBank/DDBJ whole genome shotgun (WGS) entry which is preliminary data.</text>
</comment>
<name>A0A163GPY0_9BACL</name>
<reference evidence="1" key="1">
    <citation type="journal article" date="2016" name="Genome Announc.">
        <title>Draft genomes of two strains of Paenibacillus glucanolyticus with capability to degrade lignocellulose.</title>
        <authorList>
            <person name="Mathews S.L."/>
            <person name="Pawlak J."/>
            <person name="Grunden A.M."/>
        </authorList>
    </citation>
    <scope>NUCLEOTIDE SEQUENCE [LARGE SCALE GENOMIC DNA]</scope>
    <source>
        <strain evidence="1">SLM1</strain>
    </source>
</reference>
<protein>
    <recommendedName>
        <fullName evidence="3">Endonuclease</fullName>
    </recommendedName>
</protein>